<keyword evidence="2" id="KW-0813">Transport</keyword>
<keyword evidence="11" id="KW-1185">Reference proteome</keyword>
<evidence type="ECO:0000256" key="7">
    <source>
        <dbReference type="ARBA" id="ARBA00023136"/>
    </source>
</evidence>
<dbReference type="RefSeq" id="WP_088873474.1">
    <property type="nucleotide sequence ID" value="NZ_CP022111.1"/>
</dbReference>
<dbReference type="InterPro" id="IPR017871">
    <property type="entry name" value="ABC_transporter-like_CS"/>
</dbReference>
<proteinExistence type="inferred from homology"/>
<dbReference type="PANTHER" id="PTHR42788:SF17">
    <property type="entry name" value="ALIPHATIC SULFONATES IMPORT ATP-BINDING PROTEIN SSUB"/>
    <property type="match status" value="1"/>
</dbReference>
<evidence type="ECO:0000313" key="10">
    <source>
        <dbReference type="EMBL" id="ASG22932.1"/>
    </source>
</evidence>
<evidence type="ECO:0000256" key="3">
    <source>
        <dbReference type="ARBA" id="ARBA00022475"/>
    </source>
</evidence>
<dbReference type="PROSITE" id="PS00211">
    <property type="entry name" value="ABC_TRANSPORTER_1"/>
    <property type="match status" value="1"/>
</dbReference>
<evidence type="ECO:0000256" key="5">
    <source>
        <dbReference type="ARBA" id="ARBA00022840"/>
    </source>
</evidence>
<dbReference type="GO" id="GO:0005524">
    <property type="term" value="F:ATP binding"/>
    <property type="evidence" value="ECO:0007669"/>
    <property type="project" value="UniProtKB-KW"/>
</dbReference>
<evidence type="ECO:0000313" key="11">
    <source>
        <dbReference type="Proteomes" id="UP000197153"/>
    </source>
</evidence>
<evidence type="ECO:0000256" key="6">
    <source>
        <dbReference type="ARBA" id="ARBA00022967"/>
    </source>
</evidence>
<keyword evidence="6" id="KW-1278">Translocase</keyword>
<keyword evidence="4" id="KW-0547">Nucleotide-binding</keyword>
<evidence type="ECO:0000256" key="8">
    <source>
        <dbReference type="SAM" id="MobiDB-lite"/>
    </source>
</evidence>
<feature type="compositionally biased region" description="Gly residues" evidence="8">
    <location>
        <begin position="291"/>
        <end position="300"/>
    </location>
</feature>
<keyword evidence="3" id="KW-1003">Cell membrane</keyword>
<dbReference type="GO" id="GO:0016887">
    <property type="term" value="F:ATP hydrolysis activity"/>
    <property type="evidence" value="ECO:0007669"/>
    <property type="project" value="InterPro"/>
</dbReference>
<name>A0A248JW27_9PROT</name>
<organism evidence="10 11">
    <name type="scientific">Nitrospirillum viridazoti CBAmc</name>
    <dbReference type="NCBI Taxonomy" id="1441467"/>
    <lineage>
        <taxon>Bacteria</taxon>
        <taxon>Pseudomonadati</taxon>
        <taxon>Pseudomonadota</taxon>
        <taxon>Alphaproteobacteria</taxon>
        <taxon>Rhodospirillales</taxon>
        <taxon>Azospirillaceae</taxon>
        <taxon>Nitrospirillum</taxon>
        <taxon>Nitrospirillum viridazoti</taxon>
    </lineage>
</organism>
<dbReference type="SUPFAM" id="SSF52540">
    <property type="entry name" value="P-loop containing nucleoside triphosphate hydrolases"/>
    <property type="match status" value="1"/>
</dbReference>
<dbReference type="InterPro" id="IPR003593">
    <property type="entry name" value="AAA+_ATPase"/>
</dbReference>
<dbReference type="Proteomes" id="UP000197153">
    <property type="component" value="Chromosome 2"/>
</dbReference>
<keyword evidence="7" id="KW-0472">Membrane</keyword>
<feature type="region of interest" description="Disordered" evidence="8">
    <location>
        <begin position="285"/>
        <end position="314"/>
    </location>
</feature>
<sequence>MASNTAPLTAAPLTADSSTASSDAAVRVRGFSRRFGDVTVLRDLDLDIAPGEFVALLGRSGSGKTTLLRTLAGLDAAPAEQVSTPGARAVVFQEPRLLPWKKVWRNITLGLKGGRTRLQATAALEEVGLGHRVDAWPATLSGGEAQRAALARALVREPQLLLLDEPFAALDALTRLRMHQLVLSLWRAHRPAVLLVTHDVDEAIALADRILVLADGRLAVEEKVALARPREAGPEFQALRRRLLGHLGVEQPLPRDTAPLTFIPPAAGLRPGWNRPAAVNGHAVNGHAVNGHGGHNGVLNGGAHHSAPLGGGLS</sequence>
<evidence type="ECO:0000256" key="1">
    <source>
        <dbReference type="ARBA" id="ARBA00005417"/>
    </source>
</evidence>
<dbReference type="Gene3D" id="3.40.50.300">
    <property type="entry name" value="P-loop containing nucleotide triphosphate hydrolases"/>
    <property type="match status" value="1"/>
</dbReference>
<dbReference type="InterPro" id="IPR027417">
    <property type="entry name" value="P-loop_NTPase"/>
</dbReference>
<accession>A0A248JW27</accession>
<reference evidence="10 11" key="1">
    <citation type="submission" date="2017-06" db="EMBL/GenBank/DDBJ databases">
        <title>Complete genome sequence of Nitrospirillum amazonense strain CBAmC, an endophytic nitrogen-fixing and plant growth-promoting bacterium, isolated from sugarcane.</title>
        <authorList>
            <person name="Schwab S."/>
            <person name="dos Santos Teixeira K.R."/>
            <person name="Simoes Araujo J.L."/>
            <person name="Soares Vidal M."/>
            <person name="Borges de Freitas H.R."/>
            <person name="Rivello Crivelaro A.L."/>
            <person name="Bueno de Camargo Nunes A."/>
            <person name="dos Santos C.M."/>
            <person name="Palmeira da Silva Rosa D."/>
            <person name="da Silva Padilha D."/>
            <person name="da Silva E."/>
            <person name="Araujo Terra L."/>
            <person name="Soares Mendes V."/>
            <person name="Farinelli L."/>
            <person name="Magalhaes Cruz L."/>
            <person name="Baldani J.I."/>
        </authorList>
    </citation>
    <scope>NUCLEOTIDE SEQUENCE [LARGE SCALE GENOMIC DNA]</scope>
    <source>
        <strain evidence="10 11">CBAmC</strain>
    </source>
</reference>
<evidence type="ECO:0000259" key="9">
    <source>
        <dbReference type="PROSITE" id="PS50893"/>
    </source>
</evidence>
<gene>
    <name evidence="10" type="ORF">Y958_18770</name>
</gene>
<protein>
    <submittedName>
        <fullName evidence="10">Sulfonate ABC transporter ATP-binding protein</fullName>
    </submittedName>
</protein>
<dbReference type="PROSITE" id="PS50893">
    <property type="entry name" value="ABC_TRANSPORTER_2"/>
    <property type="match status" value="1"/>
</dbReference>
<dbReference type="AlphaFoldDB" id="A0A248JW27"/>
<dbReference type="SMART" id="SM00382">
    <property type="entry name" value="AAA"/>
    <property type="match status" value="1"/>
</dbReference>
<dbReference type="InterPro" id="IPR003439">
    <property type="entry name" value="ABC_transporter-like_ATP-bd"/>
</dbReference>
<dbReference type="InterPro" id="IPR050166">
    <property type="entry name" value="ABC_transporter_ATP-bind"/>
</dbReference>
<comment type="similarity">
    <text evidence="1">Belongs to the ABC transporter superfamily.</text>
</comment>
<dbReference type="EMBL" id="CP022111">
    <property type="protein sequence ID" value="ASG22932.1"/>
    <property type="molecule type" value="Genomic_DNA"/>
</dbReference>
<evidence type="ECO:0000256" key="2">
    <source>
        <dbReference type="ARBA" id="ARBA00022448"/>
    </source>
</evidence>
<keyword evidence="5 10" id="KW-0067">ATP-binding</keyword>
<dbReference type="Pfam" id="PF00005">
    <property type="entry name" value="ABC_tran"/>
    <property type="match status" value="1"/>
</dbReference>
<evidence type="ECO:0000256" key="4">
    <source>
        <dbReference type="ARBA" id="ARBA00022741"/>
    </source>
</evidence>
<dbReference type="KEGG" id="nao:Y958_18770"/>
<dbReference type="PANTHER" id="PTHR42788">
    <property type="entry name" value="TAURINE IMPORT ATP-BINDING PROTEIN-RELATED"/>
    <property type="match status" value="1"/>
</dbReference>
<feature type="domain" description="ABC transporter" evidence="9">
    <location>
        <begin position="26"/>
        <end position="240"/>
    </location>
</feature>